<dbReference type="OrthoDB" id="2111471at2"/>
<dbReference type="Proteomes" id="UP000237684">
    <property type="component" value="Unassembled WGS sequence"/>
</dbReference>
<keyword evidence="1" id="KW-0732">Signal</keyword>
<feature type="signal peptide" evidence="1">
    <location>
        <begin position="1"/>
        <end position="27"/>
    </location>
</feature>
<name>A0A2S8SNN2_9BACT</name>
<evidence type="ECO:0000313" key="2">
    <source>
        <dbReference type="EMBL" id="PQV62402.1"/>
    </source>
</evidence>
<dbReference type="RefSeq" id="WP_106381430.1">
    <property type="nucleotide sequence ID" value="NZ_NIGF01000040.1"/>
</dbReference>
<evidence type="ECO:0000256" key="1">
    <source>
        <dbReference type="SAM" id="SignalP"/>
    </source>
</evidence>
<evidence type="ECO:0008006" key="4">
    <source>
        <dbReference type="Google" id="ProtNLM"/>
    </source>
</evidence>
<feature type="chain" id="PRO_5015617579" description="Carboxypeptidase regulatory-like domain-containing protein" evidence="1">
    <location>
        <begin position="28"/>
        <end position="873"/>
    </location>
</feature>
<comment type="caution">
    <text evidence="2">The sequence shown here is derived from an EMBL/GenBank/DDBJ whole genome shotgun (WGS) entry which is preliminary data.</text>
</comment>
<accession>A0A2S8SNN2</accession>
<dbReference type="InParanoid" id="A0A2S8SNN2"/>
<reference evidence="2 3" key="1">
    <citation type="journal article" date="2018" name="Syst. Appl. Microbiol.">
        <title>Abditibacterium utsteinense sp. nov., the first cultivated member of candidate phylum FBP, isolated from ice-free Antarctic soil samples.</title>
        <authorList>
            <person name="Tahon G."/>
            <person name="Tytgat B."/>
            <person name="Lebbe L."/>
            <person name="Carlier A."/>
            <person name="Willems A."/>
        </authorList>
    </citation>
    <scope>NUCLEOTIDE SEQUENCE [LARGE SCALE GENOMIC DNA]</scope>
    <source>
        <strain evidence="2 3">LMG 29911</strain>
    </source>
</reference>
<keyword evidence="3" id="KW-1185">Reference proteome</keyword>
<sequence length="873" mass="92991">MMPRFFKILAVVLTASLPLISQRSSLAQQSEMSNTVIRGIVRTVSGQPLVGARLFLFDSPSSQYWPNFEEQAEVTTDAKGNFAWRVPKNLERQVLANTNPASSPPACYVLPLEPGLNAKVRLALNYSGRSGTREVLERLVLSCKAQWLHPDKDPLLSVITPERGRVELLLHDPSGKALKKESVNVIVANQFSNYAGALVFEGKTDDVGRLFWQGYSDVRRLSIMVPGVGFGSTGQFALLPDQVVSPRVPALARFAKVSGSVAPALLKAGASVHIEDFFEKERKWYDPQAVVDERGHFLMDGVPPGEHTLVLKGGQGVAKKVTIILGAAEQKSNVVFESAEPAPMASGSPRPSPLPILRRFDVANTTVSGRVTNVAGEGVDNVTIYAICSFDGGLRQVQEILSTKSLPDGSYAIRGLHGSRVALVAANVDSSLALVTAEGPSAPNSAEPKNPELHADLVLPSDHTELTVQVLRNGNPLSDAWVLLSPQSGTGLFDTHYMGTMRSPARDSLQALLTPKLKTNSAGLAKFKDLSPGAWNITALAGSEGELESVGQWMGGRSLKADYAVASGVTLRVGEPKTFALSVVPQPGEIAYHVEGPDGLPPKDPSLSLSFGLAGSFNTSSSTVATVDRAGNGVYSMSHSGLWNITTRFAATSIGNNAEPFYEAGALVAISPALGQQQPIFLHSIKRSAGSIRVQIKDAAGSPTAGSVWIGDSFDSAKFGASTTPTAAAIFSDMPSGSYMLNASAKPWPLPPSLGEKNEPFPNDEVLSRVKQFVPQDVEVKASKESLIVRQPQLLGYVRGKIQVPDAPANYAVYLPSYNASSVRIRYDATSGEFLAGPFSTPDAMIRVTSIKGKLAILDFDSRISGNGSASHD</sequence>
<protein>
    <recommendedName>
        <fullName evidence="4">Carboxypeptidase regulatory-like domain-containing protein</fullName>
    </recommendedName>
</protein>
<organism evidence="2 3">
    <name type="scientific">Abditibacterium utsteinense</name>
    <dbReference type="NCBI Taxonomy" id="1960156"/>
    <lineage>
        <taxon>Bacteria</taxon>
        <taxon>Pseudomonadati</taxon>
        <taxon>Abditibacteriota</taxon>
        <taxon>Abditibacteriia</taxon>
        <taxon>Abditibacteriales</taxon>
        <taxon>Abditibacteriaceae</taxon>
        <taxon>Abditibacterium</taxon>
    </lineage>
</organism>
<proteinExistence type="predicted"/>
<dbReference type="EMBL" id="NIGF01000040">
    <property type="protein sequence ID" value="PQV62402.1"/>
    <property type="molecule type" value="Genomic_DNA"/>
</dbReference>
<gene>
    <name evidence="2" type="ORF">B1R32_1405</name>
</gene>
<evidence type="ECO:0000313" key="3">
    <source>
        <dbReference type="Proteomes" id="UP000237684"/>
    </source>
</evidence>
<dbReference type="AlphaFoldDB" id="A0A2S8SNN2"/>